<evidence type="ECO:0000313" key="19">
    <source>
        <dbReference type="Proteomes" id="UP000580250"/>
    </source>
</evidence>
<feature type="region of interest" description="Disordered" evidence="16">
    <location>
        <begin position="18"/>
        <end position="42"/>
    </location>
</feature>
<dbReference type="Proteomes" id="UP000580250">
    <property type="component" value="Unassembled WGS sequence"/>
</dbReference>
<evidence type="ECO:0000256" key="10">
    <source>
        <dbReference type="ARBA" id="ARBA00022989"/>
    </source>
</evidence>
<evidence type="ECO:0000256" key="12">
    <source>
        <dbReference type="ARBA" id="ARBA00023157"/>
    </source>
</evidence>
<comment type="similarity">
    <text evidence="4">Belongs to the sarcoglycan beta/delta/gamma/zeta family.</text>
</comment>
<evidence type="ECO:0000256" key="1">
    <source>
        <dbReference type="ARBA" id="ARBA00002860"/>
    </source>
</evidence>
<evidence type="ECO:0000313" key="18">
    <source>
        <dbReference type="EMBL" id="CAD2188222.1"/>
    </source>
</evidence>
<comment type="subcellular location">
    <subcellularLocation>
        <location evidence="3">Cell membrane</location>
        <location evidence="3">Sarcolemma</location>
        <topology evidence="3">Single-pass type II membrane protein</topology>
    </subcellularLocation>
    <subcellularLocation>
        <location evidence="2">Cytoplasm</location>
        <location evidence="2">Cytoskeleton</location>
    </subcellularLocation>
</comment>
<keyword evidence="11 17" id="KW-0472">Membrane</keyword>
<dbReference type="PANTHER" id="PTHR21142:SF2">
    <property type="entry name" value="BETA-SARCOGLYCAN"/>
    <property type="match status" value="1"/>
</dbReference>
<dbReference type="AlphaFoldDB" id="A0A6V7WMJ2"/>
<evidence type="ECO:0000256" key="6">
    <source>
        <dbReference type="ARBA" id="ARBA00022475"/>
    </source>
</evidence>
<comment type="function">
    <text evidence="1">Component of the sarcoglycan complex, a subcomplex of the dystrophin-glycoprotein complex which forms a link between the F-actin cytoskeleton and the extracellular matrix.</text>
</comment>
<gene>
    <name evidence="18" type="ORF">MENT_LOCUS40859</name>
</gene>
<evidence type="ECO:0000256" key="5">
    <source>
        <dbReference type="ARBA" id="ARBA00015329"/>
    </source>
</evidence>
<evidence type="ECO:0000256" key="11">
    <source>
        <dbReference type="ARBA" id="ARBA00023136"/>
    </source>
</evidence>
<evidence type="ECO:0000256" key="14">
    <source>
        <dbReference type="ARBA" id="ARBA00023212"/>
    </source>
</evidence>
<evidence type="ECO:0000256" key="13">
    <source>
        <dbReference type="ARBA" id="ARBA00023180"/>
    </source>
</evidence>
<keyword evidence="6" id="KW-1003">Cell membrane</keyword>
<evidence type="ECO:0000256" key="4">
    <source>
        <dbReference type="ARBA" id="ARBA00007574"/>
    </source>
</evidence>
<keyword evidence="9" id="KW-0735">Signal-anchor</keyword>
<proteinExistence type="inferred from homology"/>
<keyword evidence="8 17" id="KW-0812">Transmembrane</keyword>
<dbReference type="GO" id="GO:0007517">
    <property type="term" value="P:muscle organ development"/>
    <property type="evidence" value="ECO:0007669"/>
    <property type="project" value="InterPro"/>
</dbReference>
<dbReference type="GO" id="GO:0016012">
    <property type="term" value="C:sarcoglycan complex"/>
    <property type="evidence" value="ECO:0007669"/>
    <property type="project" value="InterPro"/>
</dbReference>
<keyword evidence="13" id="KW-0325">Glycoprotein</keyword>
<keyword evidence="12" id="KW-1015">Disulfide bond</keyword>
<evidence type="ECO:0000256" key="7">
    <source>
        <dbReference type="ARBA" id="ARBA00022490"/>
    </source>
</evidence>
<dbReference type="InterPro" id="IPR006875">
    <property type="entry name" value="Sarcoglycan"/>
</dbReference>
<comment type="subunit">
    <text evidence="15">Cross-link to form 2 major subcomplexes: one consisting of SGCB, SGCD and SGCG and the other consisting of SGCB and SGCD. The association between SGCB and SGCG is particularly strong while SGCA is loosely associated with the other sarcoglycans.</text>
</comment>
<evidence type="ECO:0000256" key="3">
    <source>
        <dbReference type="ARBA" id="ARBA00004274"/>
    </source>
</evidence>
<reference evidence="18 19" key="1">
    <citation type="submission" date="2020-08" db="EMBL/GenBank/DDBJ databases">
        <authorList>
            <person name="Koutsovoulos G."/>
            <person name="Danchin GJ E."/>
        </authorList>
    </citation>
    <scope>NUCLEOTIDE SEQUENCE [LARGE SCALE GENOMIC DNA]</scope>
</reference>
<organism evidence="18 19">
    <name type="scientific">Meloidogyne enterolobii</name>
    <name type="common">Root-knot nematode worm</name>
    <name type="synonym">Meloidogyne mayaguensis</name>
    <dbReference type="NCBI Taxonomy" id="390850"/>
    <lineage>
        <taxon>Eukaryota</taxon>
        <taxon>Metazoa</taxon>
        <taxon>Ecdysozoa</taxon>
        <taxon>Nematoda</taxon>
        <taxon>Chromadorea</taxon>
        <taxon>Rhabditida</taxon>
        <taxon>Tylenchina</taxon>
        <taxon>Tylenchomorpha</taxon>
        <taxon>Tylenchoidea</taxon>
        <taxon>Meloidogynidae</taxon>
        <taxon>Meloidogyninae</taxon>
        <taxon>Meloidogyne</taxon>
    </lineage>
</organism>
<accession>A0A6V7WMJ2</accession>
<evidence type="ECO:0000256" key="9">
    <source>
        <dbReference type="ARBA" id="ARBA00022968"/>
    </source>
</evidence>
<feature type="transmembrane region" description="Helical" evidence="17">
    <location>
        <begin position="74"/>
        <end position="102"/>
    </location>
</feature>
<keyword evidence="7" id="KW-0963">Cytoplasm</keyword>
<evidence type="ECO:0000256" key="2">
    <source>
        <dbReference type="ARBA" id="ARBA00004245"/>
    </source>
</evidence>
<evidence type="ECO:0000256" key="16">
    <source>
        <dbReference type="SAM" id="MobiDB-lite"/>
    </source>
</evidence>
<keyword evidence="10 17" id="KW-1133">Transmembrane helix</keyword>
<evidence type="ECO:0000256" key="15">
    <source>
        <dbReference type="ARBA" id="ARBA00026041"/>
    </source>
</evidence>
<dbReference type="InterPro" id="IPR027659">
    <property type="entry name" value="Sgcb"/>
</dbReference>
<feature type="compositionally biased region" description="Basic and acidic residues" evidence="16">
    <location>
        <begin position="20"/>
        <end position="42"/>
    </location>
</feature>
<dbReference type="PANTHER" id="PTHR21142">
    <property type="entry name" value="SARCOGLYCANS"/>
    <property type="match status" value="1"/>
</dbReference>
<protein>
    <recommendedName>
        <fullName evidence="5">Beta-sarcoglycan</fullName>
    </recommendedName>
</protein>
<evidence type="ECO:0000256" key="17">
    <source>
        <dbReference type="SAM" id="Phobius"/>
    </source>
</evidence>
<name>A0A6V7WMJ2_MELEN</name>
<keyword evidence="14" id="KW-0206">Cytoskeleton</keyword>
<dbReference type="EMBL" id="CAJEWN010000682">
    <property type="protein sequence ID" value="CAD2188222.1"/>
    <property type="molecule type" value="Genomic_DNA"/>
</dbReference>
<dbReference type="Pfam" id="PF04790">
    <property type="entry name" value="Sarcoglycan_1"/>
    <property type="match status" value="1"/>
</dbReference>
<sequence length="339" mass="37793">MYTPQYFRHWRRSLATTTPEDDKKEFGGEEEREDSLKSEDKTDSFLKSSEIYSKNTRGKDEQSLRLAGLRRNSLLLLFIWLGVVATLALILLILNISLVLVLQMSPQGMRSLRIYSYTNPKTGYSEPAVHFSAEQTHLGQVVANSGKVLGQRGVNLEIHGSRVLIQTGNETKTVLQGGECKIEGVKQFQIRQPGTDKVLFSARHPLVSIDRRIKKISSGHIITNKLRSPIDESIHITAEDLGLRGNERIQMEAKAINFTAKTGIRFSTTEDGSIRLTSKQIFLGSKWLSLPLSPSPALIASVEAFRVCLCRSSAIMIERPKVFIVPGNRPCIASANICQ</sequence>
<evidence type="ECO:0000256" key="8">
    <source>
        <dbReference type="ARBA" id="ARBA00022692"/>
    </source>
</evidence>
<dbReference type="GO" id="GO:0042383">
    <property type="term" value="C:sarcolemma"/>
    <property type="evidence" value="ECO:0007669"/>
    <property type="project" value="UniProtKB-SubCell"/>
</dbReference>
<dbReference type="GO" id="GO:0005856">
    <property type="term" value="C:cytoskeleton"/>
    <property type="evidence" value="ECO:0007669"/>
    <property type="project" value="UniProtKB-SubCell"/>
</dbReference>
<comment type="caution">
    <text evidence="18">The sequence shown here is derived from an EMBL/GenBank/DDBJ whole genome shotgun (WGS) entry which is preliminary data.</text>
</comment>
<dbReference type="OrthoDB" id="5843723at2759"/>